<sequence length="598" mass="66522">MPTITAFDQKDKTHHNSHKFGFTLTASNYGYWKTMISPFLVTNSLYGYIDGTIATPNPTVTSTPAATTENPNPAPVVTDNPEYLAWVANDAHVRMLVLSTISETAFQHVQGTTSRDLWLSLERAYAPHTASREYTLKTQLLRIEMKPDETSATYLTRAQEYATALANIGEPMKEKDVVMLVISGLREEYNGLKTTALSRQLAFNELHALVADHEFMLKKHTPVVPPAQAFLTKASTPSAAAPGSSALPPNEAVLAVQQLASQLGLQVQIQQPPQAFYAAQQPSFRQSNQQPNRNNNNQRNRNSNNNRSTQGGNRFPWATHQNSISGTCPRCGIGHVPSDCPKRDPATRRQRPPPSANFSEYRSQASSMWLPDTGSSHHVAPDMTNFDSAESYYGGDNLHVGNGKGLPILHIGNSHIRSPTKTFNLLNILHVPNIKRNLLSVQQFCRDNDVYFEFHANYFSVKDTSTHTTLLTGPATDGLYSFQSPKFKTVDKVSFSATRASPSTWHKRLGHPHSQLLKSMLLAHKLPLTNHCFDTFCDSCSVGKSSKLHLPLSNLKSHNVLDLVFCDVWGPSPEPSFDGHKYFLLCVDHYSKYMWFSP</sequence>
<dbReference type="InterPro" id="IPR025724">
    <property type="entry name" value="GAG-pre-integrase_dom"/>
</dbReference>
<accession>A0AAP0GR71</accession>
<feature type="domain" description="GAG-pre-integrase" evidence="2">
    <location>
        <begin position="478"/>
        <end position="545"/>
    </location>
</feature>
<evidence type="ECO:0000313" key="4">
    <source>
        <dbReference type="EMBL" id="KAK9057449.1"/>
    </source>
</evidence>
<dbReference type="Proteomes" id="UP001408789">
    <property type="component" value="Unassembled WGS sequence"/>
</dbReference>
<dbReference type="InterPro" id="IPR054722">
    <property type="entry name" value="PolX-like_BBD"/>
</dbReference>
<feature type="region of interest" description="Disordered" evidence="1">
    <location>
        <begin position="336"/>
        <end position="361"/>
    </location>
</feature>
<dbReference type="PANTHER" id="PTHR47481">
    <property type="match status" value="1"/>
</dbReference>
<comment type="caution">
    <text evidence="4">The sequence shown here is derived from an EMBL/GenBank/DDBJ whole genome shotgun (WGS) entry which is preliminary data.</text>
</comment>
<dbReference type="Pfam" id="PF13976">
    <property type="entry name" value="gag_pre-integrs"/>
    <property type="match status" value="1"/>
</dbReference>
<gene>
    <name evidence="4" type="ORF">SSX86_022284</name>
</gene>
<feature type="compositionally biased region" description="Low complexity" evidence="1">
    <location>
        <begin position="280"/>
        <end position="314"/>
    </location>
</feature>
<dbReference type="Gene3D" id="3.30.420.10">
    <property type="entry name" value="Ribonuclease H-like superfamily/Ribonuclease H"/>
    <property type="match status" value="1"/>
</dbReference>
<reference evidence="4 5" key="1">
    <citation type="submission" date="2024-04" db="EMBL/GenBank/DDBJ databases">
        <title>The reference genome of an endangered Asteraceae, Deinandra increscens subsp. villosa, native to the Central Coast of California.</title>
        <authorList>
            <person name="Guilliams M."/>
            <person name="Hasenstab-Lehman K."/>
            <person name="Meyer R."/>
            <person name="Mcevoy S."/>
        </authorList>
    </citation>
    <scope>NUCLEOTIDE SEQUENCE [LARGE SCALE GENOMIC DNA]</scope>
    <source>
        <tissue evidence="4">Leaf</tissue>
    </source>
</reference>
<feature type="region of interest" description="Disordered" evidence="1">
    <location>
        <begin position="280"/>
        <end position="321"/>
    </location>
</feature>
<proteinExistence type="predicted"/>
<evidence type="ECO:0000313" key="5">
    <source>
        <dbReference type="Proteomes" id="UP001408789"/>
    </source>
</evidence>
<feature type="domain" description="Retrovirus-related Pol polyprotein from transposon TNT 1-94-like beta-barrel" evidence="3">
    <location>
        <begin position="369"/>
        <end position="445"/>
    </location>
</feature>
<dbReference type="AlphaFoldDB" id="A0AAP0GR71"/>
<evidence type="ECO:0000259" key="2">
    <source>
        <dbReference type="Pfam" id="PF13976"/>
    </source>
</evidence>
<dbReference type="PANTHER" id="PTHR47481:SF39">
    <property type="entry name" value="TRANSCRIPTION FACTOR INTERACTOR AND REGULATOR CCHC(ZN) FAMILY"/>
    <property type="match status" value="1"/>
</dbReference>
<dbReference type="GO" id="GO:0003676">
    <property type="term" value="F:nucleic acid binding"/>
    <property type="evidence" value="ECO:0007669"/>
    <property type="project" value="InterPro"/>
</dbReference>
<evidence type="ECO:0008006" key="6">
    <source>
        <dbReference type="Google" id="ProtNLM"/>
    </source>
</evidence>
<evidence type="ECO:0000256" key="1">
    <source>
        <dbReference type="SAM" id="MobiDB-lite"/>
    </source>
</evidence>
<protein>
    <recommendedName>
        <fullName evidence="6">GAG-pre-integrase domain-containing protein</fullName>
    </recommendedName>
</protein>
<name>A0AAP0GR71_9ASTR</name>
<dbReference type="EMBL" id="JBCNJP010000023">
    <property type="protein sequence ID" value="KAK9057449.1"/>
    <property type="molecule type" value="Genomic_DNA"/>
</dbReference>
<keyword evidence="5" id="KW-1185">Reference proteome</keyword>
<dbReference type="Pfam" id="PF14223">
    <property type="entry name" value="Retrotran_gag_2"/>
    <property type="match status" value="1"/>
</dbReference>
<dbReference type="InterPro" id="IPR036397">
    <property type="entry name" value="RNaseH_sf"/>
</dbReference>
<evidence type="ECO:0000259" key="3">
    <source>
        <dbReference type="Pfam" id="PF22936"/>
    </source>
</evidence>
<organism evidence="4 5">
    <name type="scientific">Deinandra increscens subsp. villosa</name>
    <dbReference type="NCBI Taxonomy" id="3103831"/>
    <lineage>
        <taxon>Eukaryota</taxon>
        <taxon>Viridiplantae</taxon>
        <taxon>Streptophyta</taxon>
        <taxon>Embryophyta</taxon>
        <taxon>Tracheophyta</taxon>
        <taxon>Spermatophyta</taxon>
        <taxon>Magnoliopsida</taxon>
        <taxon>eudicotyledons</taxon>
        <taxon>Gunneridae</taxon>
        <taxon>Pentapetalae</taxon>
        <taxon>asterids</taxon>
        <taxon>campanulids</taxon>
        <taxon>Asterales</taxon>
        <taxon>Asteraceae</taxon>
        <taxon>Asteroideae</taxon>
        <taxon>Heliantheae alliance</taxon>
        <taxon>Madieae</taxon>
        <taxon>Madiinae</taxon>
        <taxon>Deinandra</taxon>
    </lineage>
</organism>
<dbReference type="Pfam" id="PF22936">
    <property type="entry name" value="Pol_BBD"/>
    <property type="match status" value="1"/>
</dbReference>